<organism evidence="6 7">
    <name type="scientific">Blastococcus saxobsidens</name>
    <dbReference type="NCBI Taxonomy" id="138336"/>
    <lineage>
        <taxon>Bacteria</taxon>
        <taxon>Bacillati</taxon>
        <taxon>Actinomycetota</taxon>
        <taxon>Actinomycetes</taxon>
        <taxon>Geodermatophilales</taxon>
        <taxon>Geodermatophilaceae</taxon>
        <taxon>Blastococcus</taxon>
    </lineage>
</organism>
<reference evidence="6 7" key="1">
    <citation type="submission" date="2019-02" db="EMBL/GenBank/DDBJ databases">
        <title>Sequencing the genomes of 1000 actinobacteria strains.</title>
        <authorList>
            <person name="Klenk H.-P."/>
        </authorList>
    </citation>
    <scope>NUCLEOTIDE SEQUENCE [LARGE SCALE GENOMIC DNA]</scope>
    <source>
        <strain evidence="6 7">DSM 44509</strain>
    </source>
</reference>
<feature type="domain" description="FAD-binding" evidence="5">
    <location>
        <begin position="16"/>
        <end position="359"/>
    </location>
</feature>
<dbReference type="GO" id="GO:0071949">
    <property type="term" value="F:FAD binding"/>
    <property type="evidence" value="ECO:0007669"/>
    <property type="project" value="InterPro"/>
</dbReference>
<dbReference type="GO" id="GO:0016709">
    <property type="term" value="F:oxidoreductase activity, acting on paired donors, with incorporation or reduction of molecular oxygen, NAD(P)H as one donor, and incorporation of one atom of oxygen"/>
    <property type="evidence" value="ECO:0007669"/>
    <property type="project" value="UniProtKB-ARBA"/>
</dbReference>
<evidence type="ECO:0000256" key="1">
    <source>
        <dbReference type="ARBA" id="ARBA00001974"/>
    </source>
</evidence>
<keyword evidence="3" id="KW-0274">FAD</keyword>
<dbReference type="InterPro" id="IPR002938">
    <property type="entry name" value="FAD-bd"/>
</dbReference>
<evidence type="ECO:0000256" key="2">
    <source>
        <dbReference type="ARBA" id="ARBA00022630"/>
    </source>
</evidence>
<dbReference type="SUPFAM" id="SSF51905">
    <property type="entry name" value="FAD/NAD(P)-binding domain"/>
    <property type="match status" value="1"/>
</dbReference>
<evidence type="ECO:0000313" key="6">
    <source>
        <dbReference type="EMBL" id="RZU32430.1"/>
    </source>
</evidence>
<dbReference type="Gene3D" id="3.30.9.10">
    <property type="entry name" value="D-Amino Acid Oxidase, subunit A, domain 2"/>
    <property type="match status" value="1"/>
</dbReference>
<dbReference type="Pfam" id="PF21274">
    <property type="entry name" value="Rng_hyd_C"/>
    <property type="match status" value="1"/>
</dbReference>
<dbReference type="PANTHER" id="PTHR43004:SF19">
    <property type="entry name" value="BINDING MONOOXYGENASE, PUTATIVE (JCVI)-RELATED"/>
    <property type="match status" value="1"/>
</dbReference>
<dbReference type="PRINTS" id="PR00420">
    <property type="entry name" value="RNGMNOXGNASE"/>
</dbReference>
<proteinExistence type="predicted"/>
<dbReference type="EMBL" id="SHKV01000001">
    <property type="protein sequence ID" value="RZU32430.1"/>
    <property type="molecule type" value="Genomic_DNA"/>
</dbReference>
<keyword evidence="2" id="KW-0285">Flavoprotein</keyword>
<evidence type="ECO:0000313" key="7">
    <source>
        <dbReference type="Proteomes" id="UP000292507"/>
    </source>
</evidence>
<evidence type="ECO:0000256" key="4">
    <source>
        <dbReference type="SAM" id="MobiDB-lite"/>
    </source>
</evidence>
<dbReference type="InterPro" id="IPR036188">
    <property type="entry name" value="FAD/NAD-bd_sf"/>
</dbReference>
<keyword evidence="7" id="KW-1185">Reference proteome</keyword>
<protein>
    <submittedName>
        <fullName evidence="6">2-polyprenyl-6-methoxyphenol hydroxylase-like FAD-dependent oxidoreductase</fullName>
    </submittedName>
</protein>
<dbReference type="Gene3D" id="3.50.50.60">
    <property type="entry name" value="FAD/NAD(P)-binding domain"/>
    <property type="match status" value="1"/>
</dbReference>
<feature type="region of interest" description="Disordered" evidence="4">
    <location>
        <begin position="415"/>
        <end position="434"/>
    </location>
</feature>
<name>A0A4Q7Y6A3_9ACTN</name>
<accession>A0A4Q7Y6A3</accession>
<evidence type="ECO:0000256" key="3">
    <source>
        <dbReference type="ARBA" id="ARBA00022827"/>
    </source>
</evidence>
<comment type="caution">
    <text evidence="6">The sequence shown here is derived from an EMBL/GenBank/DDBJ whole genome shotgun (WGS) entry which is preliminary data.</text>
</comment>
<dbReference type="InterPro" id="IPR050641">
    <property type="entry name" value="RIFMO-like"/>
</dbReference>
<evidence type="ECO:0000259" key="5">
    <source>
        <dbReference type="Pfam" id="PF01494"/>
    </source>
</evidence>
<sequence length="566" mass="60371">MTSGGGGPGDGEPVRSQVVIVGGGPVGTGLAIGLGQLGIRCAVIERRAEPQLVPKGQNLTQRTMEHMRAWGVEDRVRAGRAIPVGHSRGLTAYGSLLGEYSYEWLRRGAVRRFYATDNERLPQYATERALRARVAELSTVAVHHGWRAEEVSESADGVRVRARDASGAVLEVLADHAVGCDGSRSVVREAAGIGQDGTDHEQLMVLLVFRSRELDGLLARYPGTSFFNVLHPDLSGYWQFLGRVDATESWFFHAPVDVADPGADFRPLVWRAVGDRFDIDVEHVGFWDMRFALADRYRQGRIILAGDAAHSHPPYGGYGINTGFEDAANLAWKLAATLHGWGGPGLLDSYDAERRPVFASTRDDFIARSIQVDADFLATHDPTTDREAFEAAWAARAEGAAAEVAAYEPHYEGSPVIATSGGGRPGAYGSHETRARPGHHLAAQPEGTGVDLFDRLTGVGFVLLRAGGQGAGLITAAERASVPLQVVGIGEHVRAAYGADLVLVRPDQYVAWVGDECVDPDAVIAAVTGHAPGSGSWALVGSGGGVQRPGDLVPGLEQHGGERPTR</sequence>
<gene>
    <name evidence="6" type="ORF">BKA19_2125</name>
</gene>
<dbReference type="Proteomes" id="UP000292507">
    <property type="component" value="Unassembled WGS sequence"/>
</dbReference>
<dbReference type="Pfam" id="PF01494">
    <property type="entry name" value="FAD_binding_3"/>
    <property type="match status" value="1"/>
</dbReference>
<dbReference type="PANTHER" id="PTHR43004">
    <property type="entry name" value="TRK SYSTEM POTASSIUM UPTAKE PROTEIN"/>
    <property type="match status" value="1"/>
</dbReference>
<dbReference type="AlphaFoldDB" id="A0A4Q7Y6A3"/>
<dbReference type="RefSeq" id="WP_104528420.1">
    <property type="nucleotide sequence ID" value="NZ_POQT01000013.1"/>
</dbReference>
<comment type="cofactor">
    <cofactor evidence="1">
        <name>FAD</name>
        <dbReference type="ChEBI" id="CHEBI:57692"/>
    </cofactor>
</comment>
<dbReference type="OrthoDB" id="4246007at2"/>
<dbReference type="Gene3D" id="3.40.30.120">
    <property type="match status" value="1"/>
</dbReference>